<reference evidence="3" key="1">
    <citation type="submission" date="2018-12" db="EMBL/GenBank/DDBJ databases">
        <title>The complete genome of Metarhizium rileyi, a key fungal pathogen of Lepidoptera.</title>
        <authorList>
            <person name="Binneck E."/>
            <person name="Lastra C.C.L."/>
            <person name="Sosa-Gomez D.R."/>
        </authorList>
    </citation>
    <scope>NUCLEOTIDE SEQUENCE [LARGE SCALE GENOMIC DNA]</scope>
    <source>
        <strain evidence="3">Cep018-CH2</strain>
    </source>
</reference>
<proteinExistence type="predicted"/>
<comment type="caution">
    <text evidence="2">The sequence shown here is derived from an EMBL/GenBank/DDBJ whole genome shotgun (WGS) entry which is preliminary data.</text>
</comment>
<protein>
    <submittedName>
        <fullName evidence="2">Uncharacterized protein</fullName>
    </submittedName>
</protein>
<feature type="non-terminal residue" evidence="2">
    <location>
        <position position="275"/>
    </location>
</feature>
<dbReference type="EMBL" id="SBHS01000246">
    <property type="protein sequence ID" value="TWU70329.1"/>
    <property type="molecule type" value="Genomic_DNA"/>
</dbReference>
<evidence type="ECO:0000313" key="2">
    <source>
        <dbReference type="EMBL" id="TWU70329.1"/>
    </source>
</evidence>
<dbReference type="Proteomes" id="UP000317257">
    <property type="component" value="Unassembled WGS sequence"/>
</dbReference>
<sequence>SQSVPVTTGPVTTPSVPTTTTPSWVTSTLCTTTATSTPKCEYEIGNWCAPPVPDWSDKIGCIKAAAVCKLQFASCFKKAGLEGAIGCFKYIEFCKSIKLSCAKCLFGPCGKDNTNPPSRPVTSTIVTPCKPSQTKPVPTATPTVCPPPADNICVDIGKSVCGVPLPIVNCNDDKAGFAANSLKLYNDEISSKSPVFPLAGAGNACAEACLEQFNQCKRFDFWDCKHSKRSGDDVEVPALVDGPQRRTLGLITQLKCKKQYAACLLANKKIKTTNQ</sequence>
<feature type="region of interest" description="Disordered" evidence="1">
    <location>
        <begin position="1"/>
        <end position="21"/>
    </location>
</feature>
<gene>
    <name evidence="2" type="ORF">ED733_000006</name>
</gene>
<name>A0A5C6FZE8_METRR</name>
<evidence type="ECO:0000313" key="3">
    <source>
        <dbReference type="Proteomes" id="UP000317257"/>
    </source>
</evidence>
<feature type="non-terminal residue" evidence="2">
    <location>
        <position position="1"/>
    </location>
</feature>
<organism evidence="2 3">
    <name type="scientific">Metarhizium rileyi (strain RCEF 4871)</name>
    <name type="common">Nomuraea rileyi</name>
    <dbReference type="NCBI Taxonomy" id="1649241"/>
    <lineage>
        <taxon>Eukaryota</taxon>
        <taxon>Fungi</taxon>
        <taxon>Dikarya</taxon>
        <taxon>Ascomycota</taxon>
        <taxon>Pezizomycotina</taxon>
        <taxon>Sordariomycetes</taxon>
        <taxon>Hypocreomycetidae</taxon>
        <taxon>Hypocreales</taxon>
        <taxon>Clavicipitaceae</taxon>
        <taxon>Metarhizium</taxon>
    </lineage>
</organism>
<accession>A0A5C6FZE8</accession>
<evidence type="ECO:0000256" key="1">
    <source>
        <dbReference type="SAM" id="MobiDB-lite"/>
    </source>
</evidence>
<dbReference type="AlphaFoldDB" id="A0A5C6FZE8"/>